<evidence type="ECO:0000313" key="2">
    <source>
        <dbReference type="EMBL" id="GID57784.1"/>
    </source>
</evidence>
<protein>
    <recommendedName>
        <fullName evidence="4">Secreted protein</fullName>
    </recommendedName>
</protein>
<keyword evidence="1" id="KW-1133">Transmembrane helix</keyword>
<organism evidence="2 3">
    <name type="scientific">Actinoplanes couchii</name>
    <dbReference type="NCBI Taxonomy" id="403638"/>
    <lineage>
        <taxon>Bacteria</taxon>
        <taxon>Bacillati</taxon>
        <taxon>Actinomycetota</taxon>
        <taxon>Actinomycetes</taxon>
        <taxon>Micromonosporales</taxon>
        <taxon>Micromonosporaceae</taxon>
        <taxon>Actinoplanes</taxon>
    </lineage>
</organism>
<reference evidence="2 3" key="1">
    <citation type="submission" date="2021-01" db="EMBL/GenBank/DDBJ databases">
        <title>Whole genome shotgun sequence of Actinoplanes couchii NBRC 106145.</title>
        <authorList>
            <person name="Komaki H."/>
            <person name="Tamura T."/>
        </authorList>
    </citation>
    <scope>NUCLEOTIDE SEQUENCE [LARGE SCALE GENOMIC DNA]</scope>
    <source>
        <strain evidence="2 3">NBRC 106145</strain>
    </source>
</reference>
<keyword evidence="1" id="KW-0812">Transmembrane</keyword>
<name>A0ABQ3XH20_9ACTN</name>
<sequence>MPAPKFRWFVTVLIAMVILGVAAGLALSRARDSAAGALGPADPSHLVAPSDGPVLAGPSGEPVAASMAAYSGAPRSEKSVMSPATGPIIAAFGVTQHPSCPTGKPVVLSWRVTGAERTTLSVDGPGVYDTYGAEASATINFPCDDQAHTYTLAVAGPEGTESKTLTVTAGAGDPATT</sequence>
<keyword evidence="3" id="KW-1185">Reference proteome</keyword>
<dbReference type="Proteomes" id="UP000612282">
    <property type="component" value="Unassembled WGS sequence"/>
</dbReference>
<feature type="transmembrane region" description="Helical" evidence="1">
    <location>
        <begin position="6"/>
        <end position="27"/>
    </location>
</feature>
<evidence type="ECO:0008006" key="4">
    <source>
        <dbReference type="Google" id="ProtNLM"/>
    </source>
</evidence>
<gene>
    <name evidence="2" type="ORF">Aco03nite_061880</name>
</gene>
<evidence type="ECO:0000313" key="3">
    <source>
        <dbReference type="Proteomes" id="UP000612282"/>
    </source>
</evidence>
<proteinExistence type="predicted"/>
<accession>A0ABQ3XH20</accession>
<dbReference type="RefSeq" id="WP_203801036.1">
    <property type="nucleotide sequence ID" value="NZ_BAAAQE010000099.1"/>
</dbReference>
<evidence type="ECO:0000256" key="1">
    <source>
        <dbReference type="SAM" id="Phobius"/>
    </source>
</evidence>
<dbReference type="EMBL" id="BOMG01000076">
    <property type="protein sequence ID" value="GID57784.1"/>
    <property type="molecule type" value="Genomic_DNA"/>
</dbReference>
<keyword evidence="1" id="KW-0472">Membrane</keyword>
<comment type="caution">
    <text evidence="2">The sequence shown here is derived from an EMBL/GenBank/DDBJ whole genome shotgun (WGS) entry which is preliminary data.</text>
</comment>